<evidence type="ECO:0000313" key="2">
    <source>
        <dbReference type="Proteomes" id="UP000095038"/>
    </source>
</evidence>
<dbReference type="InParanoid" id="A0A1D2VGH8"/>
<dbReference type="GeneID" id="30968400"/>
<keyword evidence="2" id="KW-1185">Reference proteome</keyword>
<gene>
    <name evidence="1" type="ORF">ASCRUDRAFT_8269</name>
</gene>
<proteinExistence type="predicted"/>
<dbReference type="EMBL" id="KV454481">
    <property type="protein sequence ID" value="ODV60650.1"/>
    <property type="molecule type" value="Genomic_DNA"/>
</dbReference>
<name>A0A1D2VGH8_9ASCO</name>
<accession>A0A1D2VGH8</accession>
<sequence>MNMKSVLDSDGAICVFIAAESRCNQERVVINNKNVNVHDNQGKWSENINKLSVQSFTTIHTFANSKDTRITQLAELVQSLDDLTKANDESSDEVPNYSESNDALLSDTDADVIDDDYIPSLNEYSEIKQCQNQCDFENNKLFRNSLDRSALELNDTDFRNLLKKLSGLYRQIKSKAPFGASLNLGKEYDTK</sequence>
<dbReference type="Proteomes" id="UP000095038">
    <property type="component" value="Unassembled WGS sequence"/>
</dbReference>
<protein>
    <submittedName>
        <fullName evidence="1">Uncharacterized protein</fullName>
    </submittedName>
</protein>
<evidence type="ECO:0000313" key="1">
    <source>
        <dbReference type="EMBL" id="ODV60650.1"/>
    </source>
</evidence>
<dbReference type="RefSeq" id="XP_020046957.1">
    <property type="nucleotide sequence ID" value="XM_020194764.1"/>
</dbReference>
<organism evidence="1 2">
    <name type="scientific">Ascoidea rubescens DSM 1968</name>
    <dbReference type="NCBI Taxonomy" id="1344418"/>
    <lineage>
        <taxon>Eukaryota</taxon>
        <taxon>Fungi</taxon>
        <taxon>Dikarya</taxon>
        <taxon>Ascomycota</taxon>
        <taxon>Saccharomycotina</taxon>
        <taxon>Saccharomycetes</taxon>
        <taxon>Ascoideaceae</taxon>
        <taxon>Ascoidea</taxon>
    </lineage>
</organism>
<reference evidence="2" key="1">
    <citation type="submission" date="2016-05" db="EMBL/GenBank/DDBJ databases">
        <title>Comparative genomics of biotechnologically important yeasts.</title>
        <authorList>
            <consortium name="DOE Joint Genome Institute"/>
            <person name="Riley R."/>
            <person name="Haridas S."/>
            <person name="Wolfe K.H."/>
            <person name="Lopes M.R."/>
            <person name="Hittinger C.T."/>
            <person name="Goker M."/>
            <person name="Salamov A."/>
            <person name="Wisecaver J."/>
            <person name="Long T.M."/>
            <person name="Aerts A.L."/>
            <person name="Barry K."/>
            <person name="Choi C."/>
            <person name="Clum A."/>
            <person name="Coughlan A.Y."/>
            <person name="Deshpande S."/>
            <person name="Douglass A.P."/>
            <person name="Hanson S.J."/>
            <person name="Klenk H.-P."/>
            <person name="Labutti K."/>
            <person name="Lapidus A."/>
            <person name="Lindquist E."/>
            <person name="Lipzen A."/>
            <person name="Meier-Kolthoff J.P."/>
            <person name="Ohm R.A."/>
            <person name="Otillar R.P."/>
            <person name="Pangilinan J."/>
            <person name="Peng Y."/>
            <person name="Rokas A."/>
            <person name="Rosa C.A."/>
            <person name="Scheuner C."/>
            <person name="Sibirny A.A."/>
            <person name="Slot J.C."/>
            <person name="Stielow J.B."/>
            <person name="Sun H."/>
            <person name="Kurtzman C.P."/>
            <person name="Blackwell M."/>
            <person name="Grigoriev I.V."/>
            <person name="Jeffries T.W."/>
        </authorList>
    </citation>
    <scope>NUCLEOTIDE SEQUENCE [LARGE SCALE GENOMIC DNA]</scope>
    <source>
        <strain evidence="2">DSM 1968</strain>
    </source>
</reference>
<dbReference type="AlphaFoldDB" id="A0A1D2VGH8"/>